<feature type="binding site" evidence="7">
    <location>
        <position position="116"/>
    </location>
    <ligand>
        <name>substrate</name>
    </ligand>
</feature>
<proteinExistence type="inferred from homology"/>
<feature type="binding site" evidence="7">
    <location>
        <position position="113"/>
    </location>
    <ligand>
        <name>substrate</name>
    </ligand>
</feature>
<evidence type="ECO:0000313" key="11">
    <source>
        <dbReference type="EMBL" id="MDT2732034.1"/>
    </source>
</evidence>
<dbReference type="NCBIfam" id="NF006929">
    <property type="entry name" value="PRK09414.1"/>
    <property type="match status" value="1"/>
</dbReference>
<feature type="active site" description="Proton donor" evidence="6">
    <location>
        <position position="128"/>
    </location>
</feature>
<dbReference type="InterPro" id="IPR006096">
    <property type="entry name" value="Glu/Leu/Phe/Val/Trp_DH_C"/>
</dbReference>
<dbReference type="Proteomes" id="UP001180515">
    <property type="component" value="Unassembled WGS sequence"/>
</dbReference>
<feature type="binding site" evidence="7">
    <location>
        <position position="211"/>
    </location>
    <ligand>
        <name>NAD(+)</name>
        <dbReference type="ChEBI" id="CHEBI:57540"/>
    </ligand>
</feature>
<evidence type="ECO:0000256" key="4">
    <source>
        <dbReference type="ARBA" id="ARBA00023002"/>
    </source>
</evidence>
<dbReference type="InterPro" id="IPR006097">
    <property type="entry name" value="Glu/Leu/Phe/Val/Trp_DH_dimer"/>
</dbReference>
<evidence type="ECO:0000256" key="6">
    <source>
        <dbReference type="PIRSR" id="PIRSR000185-1"/>
    </source>
</evidence>
<gene>
    <name evidence="11" type="primary">gdhA</name>
    <name evidence="11" type="ORF">P7G31_07220</name>
</gene>
<evidence type="ECO:0000259" key="10">
    <source>
        <dbReference type="SMART" id="SM00839"/>
    </source>
</evidence>
<keyword evidence="4 5" id="KW-0560">Oxidoreductase</keyword>
<evidence type="ECO:0000256" key="3">
    <source>
        <dbReference type="ARBA" id="ARBA00012896"/>
    </source>
</evidence>
<dbReference type="InterPro" id="IPR046346">
    <property type="entry name" value="Aminoacid_DH-like_N_sf"/>
</dbReference>
<dbReference type="PANTHER" id="PTHR43571">
    <property type="entry name" value="NADP-SPECIFIC GLUTAMATE DEHYDROGENASE 1-RELATED"/>
    <property type="match status" value="1"/>
</dbReference>
<dbReference type="FunFam" id="3.40.50.10860:FF:000002">
    <property type="entry name" value="Glutamate dehydrogenase"/>
    <property type="match status" value="1"/>
</dbReference>
<feature type="binding site" evidence="7">
    <location>
        <position position="92"/>
    </location>
    <ligand>
        <name>substrate</name>
    </ligand>
</feature>
<reference evidence="11" key="1">
    <citation type="submission" date="2023-03" db="EMBL/GenBank/DDBJ databases">
        <authorList>
            <person name="Shen W."/>
            <person name="Cai J."/>
        </authorList>
    </citation>
    <scope>NUCLEOTIDE SEQUENCE</scope>
    <source>
        <strain evidence="11">P82-2</strain>
    </source>
</reference>
<dbReference type="Gene3D" id="3.40.50.10860">
    <property type="entry name" value="Leucine Dehydrogenase, chain A, domain 1"/>
    <property type="match status" value="1"/>
</dbReference>
<comment type="similarity">
    <text evidence="1 5 9">Belongs to the Glu/Leu/Phe/Val dehydrogenases family.</text>
</comment>
<dbReference type="PRINTS" id="PR00082">
    <property type="entry name" value="GLFDHDRGNASE"/>
</dbReference>
<dbReference type="InterPro" id="IPR050724">
    <property type="entry name" value="Glu_Leu_Phe_Val_DH"/>
</dbReference>
<dbReference type="InterPro" id="IPR014362">
    <property type="entry name" value="Glu_DH"/>
</dbReference>
<dbReference type="RefSeq" id="WP_003106603.1">
    <property type="nucleotide sequence ID" value="NZ_BAWT01000008.1"/>
</dbReference>
<evidence type="ECO:0000256" key="9">
    <source>
        <dbReference type="RuleBase" id="RU004417"/>
    </source>
</evidence>
<dbReference type="Gene3D" id="1.10.285.10">
    <property type="entry name" value="Glutamate Dehydrogenase, chain A, domain 3"/>
    <property type="match status" value="2"/>
</dbReference>
<dbReference type="Gene3D" id="3.40.50.720">
    <property type="entry name" value="NAD(P)-binding Rossmann-like Domain"/>
    <property type="match status" value="1"/>
</dbReference>
<dbReference type="GO" id="GO:0004354">
    <property type="term" value="F:glutamate dehydrogenase (NADP+) activity"/>
    <property type="evidence" value="ECO:0007669"/>
    <property type="project" value="TreeGrafter"/>
</dbReference>
<dbReference type="FunFam" id="3.40.50.720:FF:000030">
    <property type="entry name" value="Glutamate dehydrogenase"/>
    <property type="match status" value="1"/>
</dbReference>
<dbReference type="GO" id="GO:0006537">
    <property type="term" value="P:glutamate biosynthetic process"/>
    <property type="evidence" value="ECO:0007669"/>
    <property type="project" value="TreeGrafter"/>
</dbReference>
<dbReference type="InterPro" id="IPR033524">
    <property type="entry name" value="Glu/Leu/Phe/Val_DH_AS"/>
</dbReference>
<feature type="binding site" evidence="7">
    <location>
        <position position="242"/>
    </location>
    <ligand>
        <name>NAD(+)</name>
        <dbReference type="ChEBI" id="CHEBI:57540"/>
    </ligand>
</feature>
<dbReference type="FunFam" id="1.10.285.10:FF:000001">
    <property type="entry name" value="Glutamate dehydrogenase"/>
    <property type="match status" value="1"/>
</dbReference>
<evidence type="ECO:0000256" key="1">
    <source>
        <dbReference type="ARBA" id="ARBA00006382"/>
    </source>
</evidence>
<dbReference type="EMBL" id="JARQAG010000010">
    <property type="protein sequence ID" value="MDT2732034.1"/>
    <property type="molecule type" value="Genomic_DNA"/>
</dbReference>
<feature type="binding site" evidence="7">
    <location>
        <position position="380"/>
    </location>
    <ligand>
        <name>substrate</name>
    </ligand>
</feature>
<feature type="binding site" evidence="7">
    <location>
        <position position="167"/>
    </location>
    <ligand>
        <name>substrate</name>
    </ligand>
</feature>
<feature type="site" description="Important for catalysis" evidence="8">
    <location>
        <position position="168"/>
    </location>
</feature>
<name>A0AAE4HWQ5_9STRE</name>
<keyword evidence="7" id="KW-0547">Nucleotide-binding</keyword>
<dbReference type="GO" id="GO:0005829">
    <property type="term" value="C:cytosol"/>
    <property type="evidence" value="ECO:0007669"/>
    <property type="project" value="TreeGrafter"/>
</dbReference>
<protein>
    <recommendedName>
        <fullName evidence="3 5">Glutamate dehydrogenase</fullName>
    </recommendedName>
</protein>
<dbReference type="SUPFAM" id="SSF53223">
    <property type="entry name" value="Aminoacid dehydrogenase-like, N-terminal domain"/>
    <property type="match status" value="1"/>
</dbReference>
<dbReference type="GO" id="GO:0000166">
    <property type="term" value="F:nucleotide binding"/>
    <property type="evidence" value="ECO:0007669"/>
    <property type="project" value="UniProtKB-KW"/>
</dbReference>
<keyword evidence="7" id="KW-0520">NAD</keyword>
<dbReference type="InterPro" id="IPR036291">
    <property type="entry name" value="NAD(P)-bd_dom_sf"/>
</dbReference>
<dbReference type="PIRSF" id="PIRSF000185">
    <property type="entry name" value="Glu_DH"/>
    <property type="match status" value="1"/>
</dbReference>
<evidence type="ECO:0000256" key="2">
    <source>
        <dbReference type="ARBA" id="ARBA00011643"/>
    </source>
</evidence>
<evidence type="ECO:0000313" key="12">
    <source>
        <dbReference type="Proteomes" id="UP001180515"/>
    </source>
</evidence>
<evidence type="ECO:0000256" key="5">
    <source>
        <dbReference type="PIRNR" id="PIRNR000185"/>
    </source>
</evidence>
<dbReference type="SUPFAM" id="SSF51735">
    <property type="entry name" value="NAD(P)-binding Rossmann-fold domains"/>
    <property type="match status" value="1"/>
</dbReference>
<dbReference type="CDD" id="cd05313">
    <property type="entry name" value="NAD_bind_2_Glu_DH"/>
    <property type="match status" value="1"/>
</dbReference>
<organism evidence="11 12">
    <name type="scientific">Streptococcus parauberis</name>
    <dbReference type="NCBI Taxonomy" id="1348"/>
    <lineage>
        <taxon>Bacteria</taxon>
        <taxon>Bacillati</taxon>
        <taxon>Bacillota</taxon>
        <taxon>Bacilli</taxon>
        <taxon>Lactobacillales</taxon>
        <taxon>Streptococcaceae</taxon>
        <taxon>Streptococcus</taxon>
    </lineage>
</organism>
<feature type="domain" description="Glutamate/phenylalanine/leucine/valine/L-tryptophan dehydrogenase C-terminal" evidence="10">
    <location>
        <begin position="204"/>
        <end position="446"/>
    </location>
</feature>
<dbReference type="SMART" id="SM00839">
    <property type="entry name" value="ELFV_dehydrog"/>
    <property type="match status" value="1"/>
</dbReference>
<sequence>MTGKEYVTSVFEQVKAENSHEEEFLQAVEEVFQSLIPVFDKYPKYVEENILARLVEPERIVSFRVPWLDDKGQVQVNRGYRVQFSSAIGPYKGGLRFHPSVNQSIVKFLGFEQIFKNSLTGLPIGGGKGGSNFDPKGKSDNEVMRFAQSFMTELQKYIGPDMDVPAGDIGVGGREIGYMYGQYKRLNGYQNGVLTGKGLSFGGSLVRTEATGYGLVYFTQEMLKANGQDLKGKKAIVSGSGNVAIYAIEKLHELGAKVIAVSDSSGFVHDSEGIDLKLLKQIKEVDRDRIDVYAEKRQKAEFTNAEKGSIWSLKADLAFPCATQNELTEDDAKALVENGVIAVAEGANMPSTLKAVAVFQEAGVLFGPAKAANAGGVAVSALEMAQNSGRMAWTFQEVDEKLIDIMTSIYTNTAEAAKEFDCEGNLVAGANIAGFLKVAEAMFAQGIV</sequence>
<dbReference type="Pfam" id="PF00208">
    <property type="entry name" value="ELFV_dehydrog"/>
    <property type="match status" value="1"/>
</dbReference>
<accession>A0AAE4HWQ5</accession>
<dbReference type="AlphaFoldDB" id="A0AAE4HWQ5"/>
<dbReference type="InterPro" id="IPR006095">
    <property type="entry name" value="Glu/Leu/Phe/Val/Trp_DH"/>
</dbReference>
<dbReference type="InterPro" id="IPR033922">
    <property type="entry name" value="NAD_bind_Glu_DH"/>
</dbReference>
<comment type="caution">
    <text evidence="11">The sequence shown here is derived from an EMBL/GenBank/DDBJ whole genome shotgun (WGS) entry which is preliminary data.</text>
</comment>
<comment type="subunit">
    <text evidence="2">Homohexamer.</text>
</comment>
<dbReference type="OMA" id="MIMGWMM"/>
<dbReference type="PROSITE" id="PS00074">
    <property type="entry name" value="GLFV_DEHYDROGENASE"/>
    <property type="match status" value="1"/>
</dbReference>
<evidence type="ECO:0000256" key="8">
    <source>
        <dbReference type="PIRSR" id="PIRSR000185-3"/>
    </source>
</evidence>
<evidence type="ECO:0000256" key="7">
    <source>
        <dbReference type="PIRSR" id="PIRSR000185-2"/>
    </source>
</evidence>
<dbReference type="PANTHER" id="PTHR43571:SF1">
    <property type="entry name" value="NADP-SPECIFIC GLUTAMATE DEHYDROGENASE 1-RELATED"/>
    <property type="match status" value="1"/>
</dbReference>
<dbReference type="Pfam" id="PF02812">
    <property type="entry name" value="ELFV_dehydrog_N"/>
    <property type="match status" value="1"/>
</dbReference>